<dbReference type="SUPFAM" id="SSF53901">
    <property type="entry name" value="Thiolase-like"/>
    <property type="match status" value="2"/>
</dbReference>
<dbReference type="Pfam" id="PF00108">
    <property type="entry name" value="Thiolase_N"/>
    <property type="match status" value="1"/>
</dbReference>
<comment type="similarity">
    <text evidence="1 5">Belongs to the thiolase-like superfamily. Thiolase family.</text>
</comment>
<feature type="active site" description="Proton acceptor" evidence="4">
    <location>
        <position position="352"/>
    </location>
</feature>
<dbReference type="InterPro" id="IPR016039">
    <property type="entry name" value="Thiolase-like"/>
</dbReference>
<dbReference type="AlphaFoldDB" id="A0A074NLP6"/>
<keyword evidence="2 5" id="KW-0808">Transferase</keyword>
<organism evidence="8 9">
    <name type="scientific">Erythrobacter litoralis</name>
    <dbReference type="NCBI Taxonomy" id="39960"/>
    <lineage>
        <taxon>Bacteria</taxon>
        <taxon>Pseudomonadati</taxon>
        <taxon>Pseudomonadota</taxon>
        <taxon>Alphaproteobacteria</taxon>
        <taxon>Sphingomonadales</taxon>
        <taxon>Erythrobacteraceae</taxon>
        <taxon>Erythrobacter/Porphyrobacter group</taxon>
        <taxon>Erythrobacter</taxon>
    </lineage>
</organism>
<evidence type="ECO:0000259" key="7">
    <source>
        <dbReference type="Pfam" id="PF02803"/>
    </source>
</evidence>
<dbReference type="CDD" id="cd00751">
    <property type="entry name" value="thiolase"/>
    <property type="match status" value="1"/>
</dbReference>
<dbReference type="Proteomes" id="UP000027866">
    <property type="component" value="Unassembled WGS sequence"/>
</dbReference>
<keyword evidence="3 5" id="KW-0012">Acyltransferase</keyword>
<dbReference type="InterPro" id="IPR020616">
    <property type="entry name" value="Thiolase_N"/>
</dbReference>
<dbReference type="PANTHER" id="PTHR18919:SF107">
    <property type="entry name" value="ACETYL-COA ACETYLTRANSFERASE, CYTOSOLIC"/>
    <property type="match status" value="1"/>
</dbReference>
<dbReference type="EMBL" id="JMIX01000003">
    <property type="protein sequence ID" value="KEO98672.1"/>
    <property type="molecule type" value="Genomic_DNA"/>
</dbReference>
<evidence type="ECO:0000256" key="3">
    <source>
        <dbReference type="ARBA" id="ARBA00023315"/>
    </source>
</evidence>
<sequence length="398" mass="42439">MAHIVPGSGWSTPFVRWQGAFAELHSLEFAAWTAQRALARREIPLDALDFGVLGFTVPQKGSFYGLPFVTGTMGAAHIAGPSVMQACATSARCLALAAEEVASGRAGAALVLAADRVSNGPHIYYPSPGGPGGTGRAEDWVLDNFAGDPFARVAMVETAENVARKHGVTREEQDDVTLMRYHQYADAIAEDRAFHRRFMDLPFEAPDPRFRKVMGEIEGDAGVQPANEDKLRSLRPVIEGGTVTYGGQTHPADGNAGLVVADRERARELAPDARYDIALLGFGQARVEPAYMPEAPVPASRAALDAAGLSIGDIDAVKSHNPFAVNDIVFARETGFPLERMNNYGCSLVWGHPQGPTGLRAMIELIEELAARGGGRGLFQGCAAGDSAMAVVLEVTER</sequence>
<evidence type="ECO:0000256" key="5">
    <source>
        <dbReference type="RuleBase" id="RU003557"/>
    </source>
</evidence>
<evidence type="ECO:0000313" key="9">
    <source>
        <dbReference type="Proteomes" id="UP000027866"/>
    </source>
</evidence>
<feature type="domain" description="Thiolase C-terminal" evidence="7">
    <location>
        <begin position="280"/>
        <end position="394"/>
    </location>
</feature>
<dbReference type="Pfam" id="PF02803">
    <property type="entry name" value="Thiolase_C"/>
    <property type="match status" value="1"/>
</dbReference>
<evidence type="ECO:0000256" key="1">
    <source>
        <dbReference type="ARBA" id="ARBA00010982"/>
    </source>
</evidence>
<dbReference type="PIRSF" id="PIRSF000429">
    <property type="entry name" value="Ac-CoA_Ac_transf"/>
    <property type="match status" value="1"/>
</dbReference>
<feature type="active site" description="Acyl-thioester intermediate" evidence="4">
    <location>
        <position position="87"/>
    </location>
</feature>
<feature type="active site" description="Proton acceptor" evidence="4">
    <location>
        <position position="382"/>
    </location>
</feature>
<evidence type="ECO:0000256" key="4">
    <source>
        <dbReference type="PIRSR" id="PIRSR000429-1"/>
    </source>
</evidence>
<dbReference type="GO" id="GO:0003988">
    <property type="term" value="F:acetyl-CoA C-acyltransferase activity"/>
    <property type="evidence" value="ECO:0007669"/>
    <property type="project" value="UniProtKB-ARBA"/>
</dbReference>
<dbReference type="InterPro" id="IPR020617">
    <property type="entry name" value="Thiolase_C"/>
</dbReference>
<protein>
    <submittedName>
        <fullName evidence="8">Acetyl-CoA acetyltransferase</fullName>
    </submittedName>
</protein>
<reference evidence="8 9" key="1">
    <citation type="submission" date="2014-04" db="EMBL/GenBank/DDBJ databases">
        <title>A comprehensive comparison of genomes of Erythrobacter spp. Strains.</title>
        <authorList>
            <person name="Zheng Q."/>
        </authorList>
    </citation>
    <scope>NUCLEOTIDE SEQUENCE [LARGE SCALE GENOMIC DNA]</scope>
    <source>
        <strain evidence="8 9">DSM 8509</strain>
    </source>
</reference>
<evidence type="ECO:0000256" key="2">
    <source>
        <dbReference type="ARBA" id="ARBA00022679"/>
    </source>
</evidence>
<keyword evidence="9" id="KW-1185">Reference proteome</keyword>
<accession>A0A074NLP6</accession>
<gene>
    <name evidence="8" type="ORF">EH32_06090</name>
</gene>
<evidence type="ECO:0000313" key="8">
    <source>
        <dbReference type="EMBL" id="KEO98672.1"/>
    </source>
</evidence>
<dbReference type="Gene3D" id="3.40.47.10">
    <property type="match status" value="1"/>
</dbReference>
<dbReference type="InterPro" id="IPR002155">
    <property type="entry name" value="Thiolase"/>
</dbReference>
<feature type="domain" description="Thiolase N-terminal" evidence="6">
    <location>
        <begin position="11"/>
        <end position="263"/>
    </location>
</feature>
<evidence type="ECO:0000259" key="6">
    <source>
        <dbReference type="Pfam" id="PF00108"/>
    </source>
</evidence>
<name>A0A074NLP6_9SPHN</name>
<proteinExistence type="inferred from homology"/>
<comment type="caution">
    <text evidence="8">The sequence shown here is derived from an EMBL/GenBank/DDBJ whole genome shotgun (WGS) entry which is preliminary data.</text>
</comment>
<dbReference type="PANTHER" id="PTHR18919">
    <property type="entry name" value="ACETYL-COA C-ACYLTRANSFERASE"/>
    <property type="match status" value="1"/>
</dbReference>